<keyword evidence="3" id="KW-1185">Reference proteome</keyword>
<dbReference type="InterPro" id="IPR024411">
    <property type="entry name" value="Tail_terminator_phage"/>
</dbReference>
<protein>
    <recommendedName>
        <fullName evidence="4">Tail terminator</fullName>
    </recommendedName>
</protein>
<dbReference type="Pfam" id="PF12691">
    <property type="entry name" value="Phage_tail_terminator_6"/>
    <property type="match status" value="1"/>
</dbReference>
<comment type="caution">
    <text evidence="2">The sequence shown here is derived from an EMBL/GenBank/DDBJ whole genome shotgun (WGS) entry which is preliminary data.</text>
</comment>
<evidence type="ECO:0008006" key="4">
    <source>
        <dbReference type="Google" id="ProtNLM"/>
    </source>
</evidence>
<feature type="region of interest" description="Disordered" evidence="1">
    <location>
        <begin position="112"/>
        <end position="149"/>
    </location>
</feature>
<dbReference type="Proteomes" id="UP000539313">
    <property type="component" value="Unassembled WGS sequence"/>
</dbReference>
<dbReference type="RefSeq" id="WP_182705346.1">
    <property type="nucleotide sequence ID" value="NZ_JACJII010000001.1"/>
</dbReference>
<accession>A0A7W3R8H2</accession>
<feature type="compositionally biased region" description="Basic and acidic residues" evidence="1">
    <location>
        <begin position="125"/>
        <end position="134"/>
    </location>
</feature>
<organism evidence="2 3">
    <name type="scientific">Thermomonospora cellulosilytica</name>
    <dbReference type="NCBI Taxonomy" id="1411118"/>
    <lineage>
        <taxon>Bacteria</taxon>
        <taxon>Bacillati</taxon>
        <taxon>Actinomycetota</taxon>
        <taxon>Actinomycetes</taxon>
        <taxon>Streptosporangiales</taxon>
        <taxon>Thermomonosporaceae</taxon>
        <taxon>Thermomonospora</taxon>
    </lineage>
</organism>
<evidence type="ECO:0000313" key="3">
    <source>
        <dbReference type="Proteomes" id="UP000539313"/>
    </source>
</evidence>
<evidence type="ECO:0000256" key="1">
    <source>
        <dbReference type="SAM" id="MobiDB-lite"/>
    </source>
</evidence>
<name>A0A7W3R8H2_9ACTN</name>
<gene>
    <name evidence="2" type="ORF">HNR21_002544</name>
</gene>
<proteinExistence type="predicted"/>
<evidence type="ECO:0000313" key="2">
    <source>
        <dbReference type="EMBL" id="MBA9003662.1"/>
    </source>
</evidence>
<dbReference type="EMBL" id="JACJII010000001">
    <property type="protein sequence ID" value="MBA9003662.1"/>
    <property type="molecule type" value="Genomic_DNA"/>
</dbReference>
<sequence length="149" mass="16244">MGWNTDLLTGVASYLAAQGVGIWRADGSAYQAGETAIVLATMPPNPDRVICLQTYPVSVDGSWDVTVGLQVRTRAGRDPREVADLSDAVYDALDGLSGVEFGGVRVSQMFRRSGEELSAPGGTDRQADRHERTDNYYVQARRPSEHRDQ</sequence>
<dbReference type="AlphaFoldDB" id="A0A7W3R8H2"/>
<reference evidence="2 3" key="1">
    <citation type="submission" date="2020-08" db="EMBL/GenBank/DDBJ databases">
        <title>Sequencing the genomes of 1000 actinobacteria strains.</title>
        <authorList>
            <person name="Klenk H.-P."/>
        </authorList>
    </citation>
    <scope>NUCLEOTIDE SEQUENCE [LARGE SCALE GENOMIC DNA]</scope>
    <source>
        <strain evidence="2 3">DSM 45823</strain>
    </source>
</reference>